<keyword evidence="5" id="KW-0528">Neurotoxin</keyword>
<feature type="repeat" description="ANK" evidence="8">
    <location>
        <begin position="178"/>
        <end position="210"/>
    </location>
</feature>
<feature type="repeat" description="ANK" evidence="8">
    <location>
        <begin position="692"/>
        <end position="724"/>
    </location>
</feature>
<feature type="repeat" description="ANK" evidence="8">
    <location>
        <begin position="344"/>
        <end position="376"/>
    </location>
</feature>
<evidence type="ECO:0000313" key="10">
    <source>
        <dbReference type="EnsemblMetazoa" id="ISCW001229-PA"/>
    </source>
</evidence>
<feature type="repeat" description="ANK" evidence="8">
    <location>
        <begin position="244"/>
        <end position="276"/>
    </location>
</feature>
<evidence type="ECO:0000256" key="2">
    <source>
        <dbReference type="ARBA" id="ARBA00022483"/>
    </source>
</evidence>
<reference evidence="9 11" key="1">
    <citation type="submission" date="2008-03" db="EMBL/GenBank/DDBJ databases">
        <title>Annotation of Ixodes scapularis.</title>
        <authorList>
            <consortium name="Ixodes scapularis Genome Project Consortium"/>
            <person name="Caler E."/>
            <person name="Hannick L.I."/>
            <person name="Bidwell S."/>
            <person name="Joardar V."/>
            <person name="Thiagarajan M."/>
            <person name="Amedeo P."/>
            <person name="Galinsky K.J."/>
            <person name="Schobel S."/>
            <person name="Inman J."/>
            <person name="Hostetler J."/>
            <person name="Miller J."/>
            <person name="Hammond M."/>
            <person name="Megy K."/>
            <person name="Lawson D."/>
            <person name="Kodira C."/>
            <person name="Sutton G."/>
            <person name="Meyer J."/>
            <person name="Hill C.A."/>
            <person name="Birren B."/>
            <person name="Nene V."/>
            <person name="Collins F."/>
            <person name="Alarcon-Chaidez F."/>
            <person name="Wikel S."/>
            <person name="Strausberg R."/>
        </authorList>
    </citation>
    <scope>NUCLEOTIDE SEQUENCE [LARGE SCALE GENOMIC DNA]</scope>
    <source>
        <strain evidence="11">Wikel</strain>
        <strain evidence="9">Wikel colony</strain>
    </source>
</reference>
<dbReference type="EMBL" id="ABJB010168486">
    <property type="status" value="NOT_ANNOTATED_CDS"/>
    <property type="molecule type" value="Genomic_DNA"/>
</dbReference>
<keyword evidence="3" id="KW-1052">Target cell membrane</keyword>
<accession>B7P747</accession>
<evidence type="ECO:0000256" key="3">
    <source>
        <dbReference type="ARBA" id="ARBA00022537"/>
    </source>
</evidence>
<dbReference type="AlphaFoldDB" id="B7P747"/>
<dbReference type="PANTHER" id="PTHR24123:SF33">
    <property type="entry name" value="PROTEIN HOS4"/>
    <property type="match status" value="1"/>
</dbReference>
<dbReference type="STRING" id="6945.B7P747"/>
<organism>
    <name type="scientific">Ixodes scapularis</name>
    <name type="common">Black-legged tick</name>
    <name type="synonym">Deer tick</name>
    <dbReference type="NCBI Taxonomy" id="6945"/>
    <lineage>
        <taxon>Eukaryota</taxon>
        <taxon>Metazoa</taxon>
        <taxon>Ecdysozoa</taxon>
        <taxon>Arthropoda</taxon>
        <taxon>Chelicerata</taxon>
        <taxon>Arachnida</taxon>
        <taxon>Acari</taxon>
        <taxon>Parasitiformes</taxon>
        <taxon>Ixodida</taxon>
        <taxon>Ixodoidea</taxon>
        <taxon>Ixodidae</taxon>
        <taxon>Ixodinae</taxon>
        <taxon>Ixodes</taxon>
    </lineage>
</organism>
<feature type="non-terminal residue" evidence="9">
    <location>
        <position position="1"/>
    </location>
</feature>
<dbReference type="Gene3D" id="1.25.40.20">
    <property type="entry name" value="Ankyrin repeat-containing domain"/>
    <property type="match status" value="10"/>
</dbReference>
<dbReference type="InterPro" id="IPR002110">
    <property type="entry name" value="Ankyrin_rpt"/>
</dbReference>
<dbReference type="SMART" id="SM00248">
    <property type="entry name" value="ANK"/>
    <property type="match status" value="27"/>
</dbReference>
<keyword evidence="4" id="KW-0677">Repeat</keyword>
<dbReference type="GO" id="GO:0044218">
    <property type="term" value="C:other organism cell membrane"/>
    <property type="evidence" value="ECO:0007669"/>
    <property type="project" value="UniProtKB-KW"/>
</dbReference>
<comment type="subcellular location">
    <subcellularLocation>
        <location evidence="1">Target cell membrane</location>
    </subcellularLocation>
</comment>
<dbReference type="GO" id="GO:0006887">
    <property type="term" value="P:exocytosis"/>
    <property type="evidence" value="ECO:0007669"/>
    <property type="project" value="UniProtKB-KW"/>
</dbReference>
<feature type="repeat" description="ANK" evidence="8">
    <location>
        <begin position="929"/>
        <end position="961"/>
    </location>
</feature>
<dbReference type="PaxDb" id="6945-B7P747"/>
<feature type="repeat" description="ANK" evidence="8">
    <location>
        <begin position="725"/>
        <end position="757"/>
    </location>
</feature>
<evidence type="ECO:0000256" key="1">
    <source>
        <dbReference type="ARBA" id="ARBA00004175"/>
    </source>
</evidence>
<feature type="repeat" description="ANK" evidence="8">
    <location>
        <begin position="589"/>
        <end position="621"/>
    </location>
</feature>
<feature type="repeat" description="ANK" evidence="8">
    <location>
        <begin position="42"/>
        <end position="74"/>
    </location>
</feature>
<evidence type="ECO:0000256" key="6">
    <source>
        <dbReference type="ARBA" id="ARBA00023043"/>
    </source>
</evidence>
<dbReference type="EMBL" id="ABJB010509943">
    <property type="status" value="NOT_ANNOTATED_CDS"/>
    <property type="molecule type" value="Genomic_DNA"/>
</dbReference>
<dbReference type="GO" id="GO:0044231">
    <property type="term" value="C:host cell presynaptic membrane"/>
    <property type="evidence" value="ECO:0007669"/>
    <property type="project" value="UniProtKB-KW"/>
</dbReference>
<feature type="repeat" description="ANK" evidence="8">
    <location>
        <begin position="831"/>
        <end position="860"/>
    </location>
</feature>
<name>B7P747_IXOSC</name>
<feature type="repeat" description="ANK" evidence="8">
    <location>
        <begin position="762"/>
        <end position="786"/>
    </location>
</feature>
<evidence type="ECO:0000256" key="4">
    <source>
        <dbReference type="ARBA" id="ARBA00022737"/>
    </source>
</evidence>
<feature type="repeat" description="ANK" evidence="8">
    <location>
        <begin position="377"/>
        <end position="409"/>
    </location>
</feature>
<keyword evidence="5" id="KW-0638">Presynaptic neurotoxin</keyword>
<feature type="repeat" description="ANK" evidence="8">
    <location>
        <begin position="211"/>
        <end position="243"/>
    </location>
</feature>
<keyword evidence="2" id="KW-0268">Exocytosis</keyword>
<dbReference type="EC" id="3.1.1.4" evidence="9"/>
<dbReference type="PRINTS" id="PR01415">
    <property type="entry name" value="ANKYRIN"/>
</dbReference>
<dbReference type="InterPro" id="IPR036770">
    <property type="entry name" value="Ankyrin_rpt-contain_sf"/>
</dbReference>
<evidence type="ECO:0007829" key="12">
    <source>
        <dbReference type="PeptideAtlas" id="B7P747"/>
    </source>
</evidence>
<dbReference type="VEuPathDB" id="VectorBase:ISCP_028739"/>
<feature type="non-terminal residue" evidence="9">
    <location>
        <position position="991"/>
    </location>
</feature>
<keyword evidence="9" id="KW-0378">Hydrolase</keyword>
<dbReference type="HOGENOM" id="CLU_000134_58_0_1"/>
<feature type="repeat" description="ANK" evidence="8">
    <location>
        <begin position="623"/>
        <end position="655"/>
    </location>
</feature>
<dbReference type="EMBL" id="ABJB010141135">
    <property type="status" value="NOT_ANNOTATED_CDS"/>
    <property type="molecule type" value="Genomic_DNA"/>
</dbReference>
<feature type="repeat" description="ANK" evidence="8">
    <location>
        <begin position="277"/>
        <end position="310"/>
    </location>
</feature>
<feature type="repeat" description="ANK" evidence="8">
    <location>
        <begin position="861"/>
        <end position="893"/>
    </location>
</feature>
<dbReference type="EMBL" id="ABJB011024166">
    <property type="status" value="NOT_ANNOTATED_CDS"/>
    <property type="molecule type" value="Genomic_DNA"/>
</dbReference>
<feature type="repeat" description="ANK" evidence="8">
    <location>
        <begin position="75"/>
        <end position="107"/>
    </location>
</feature>
<reference evidence="10" key="2">
    <citation type="submission" date="2020-05" db="UniProtKB">
        <authorList>
            <consortium name="EnsemblMetazoa"/>
        </authorList>
    </citation>
    <scope>IDENTIFICATION</scope>
    <source>
        <strain evidence="10">wikel</strain>
    </source>
</reference>
<dbReference type="EMBL" id="ABJB010968147">
    <property type="status" value="NOT_ANNOTATED_CDS"/>
    <property type="molecule type" value="Genomic_DNA"/>
</dbReference>
<dbReference type="GO" id="GO:0004623">
    <property type="term" value="F:phospholipase A2 activity"/>
    <property type="evidence" value="ECO:0007669"/>
    <property type="project" value="UniProtKB-EC"/>
</dbReference>
<evidence type="ECO:0000313" key="9">
    <source>
        <dbReference type="EMBL" id="EEC02419.1"/>
    </source>
</evidence>
<dbReference type="EMBL" id="ABJB010621274">
    <property type="status" value="NOT_ANNOTATED_CDS"/>
    <property type="molecule type" value="Genomic_DNA"/>
</dbReference>
<feature type="repeat" description="ANK" evidence="8">
    <location>
        <begin position="477"/>
        <end position="511"/>
    </location>
</feature>
<dbReference type="Pfam" id="PF13637">
    <property type="entry name" value="Ank_4"/>
    <property type="match status" value="1"/>
</dbReference>
<gene>
    <name evidence="9" type="ORF">IscW_ISCW001229</name>
</gene>
<dbReference type="PANTHER" id="PTHR24123">
    <property type="entry name" value="ANKYRIN REPEAT-CONTAINING"/>
    <property type="match status" value="1"/>
</dbReference>
<dbReference type="Pfam" id="PF12796">
    <property type="entry name" value="Ank_2"/>
    <property type="match status" value="7"/>
</dbReference>
<dbReference type="Proteomes" id="UP000001555">
    <property type="component" value="Unassembled WGS sequence"/>
</dbReference>
<dbReference type="EMBL" id="ABJB010953256">
    <property type="status" value="NOT_ANNOTATED_CDS"/>
    <property type="molecule type" value="Genomic_DNA"/>
</dbReference>
<dbReference type="VEuPathDB" id="VectorBase:ISCW001229"/>
<keyword evidence="7" id="KW-0472">Membrane</keyword>
<protein>
    <submittedName>
        <fullName evidence="9 10">Ankyrin repeat containing protein</fullName>
        <ecNumber evidence="9">3.1.1.4</ecNumber>
    </submittedName>
</protein>
<dbReference type="EMBL" id="ABJB010690298">
    <property type="status" value="NOT_ANNOTATED_CDS"/>
    <property type="molecule type" value="Genomic_DNA"/>
</dbReference>
<dbReference type="InterPro" id="IPR051165">
    <property type="entry name" value="Multifunctional_ANK_Repeat"/>
</dbReference>
<proteinExistence type="evidence at protein level"/>
<dbReference type="VEuPathDB" id="VectorBase:ISCI001229"/>
<keyword evidence="12" id="KW-1267">Proteomics identification</keyword>
<evidence type="ECO:0000256" key="5">
    <source>
        <dbReference type="ARBA" id="ARBA00023028"/>
    </source>
</evidence>
<keyword evidence="6 8" id="KW-0040">ANK repeat</keyword>
<evidence type="ECO:0000256" key="8">
    <source>
        <dbReference type="PROSITE-ProRule" id="PRU00023"/>
    </source>
</evidence>
<dbReference type="SUPFAM" id="SSF48403">
    <property type="entry name" value="Ankyrin repeat"/>
    <property type="match status" value="4"/>
</dbReference>
<dbReference type="Pfam" id="PF00023">
    <property type="entry name" value="Ank"/>
    <property type="match status" value="2"/>
</dbReference>
<dbReference type="PROSITE" id="PS50088">
    <property type="entry name" value="ANK_REPEAT"/>
    <property type="match status" value="20"/>
</dbReference>
<dbReference type="PROSITE" id="PS50297">
    <property type="entry name" value="ANK_REP_REGION"/>
    <property type="match status" value="18"/>
</dbReference>
<feature type="repeat" description="ANK" evidence="8">
    <location>
        <begin position="311"/>
        <end position="343"/>
    </location>
</feature>
<dbReference type="EMBL" id="ABJB010577009">
    <property type="status" value="NOT_ANNOTATED_CDS"/>
    <property type="molecule type" value="Genomic_DNA"/>
</dbReference>
<keyword evidence="7" id="KW-1053">Target membrane</keyword>
<evidence type="ECO:0000313" key="11">
    <source>
        <dbReference type="Proteomes" id="UP000001555"/>
    </source>
</evidence>
<dbReference type="EMBL" id="ABJB010914958">
    <property type="status" value="NOT_ANNOTATED_CDS"/>
    <property type="molecule type" value="Genomic_DNA"/>
</dbReference>
<keyword evidence="11" id="KW-1185">Reference proteome</keyword>
<dbReference type="OrthoDB" id="6514969at2759"/>
<keyword evidence="5" id="KW-0800">Toxin</keyword>
<evidence type="ECO:0000256" key="7">
    <source>
        <dbReference type="ARBA" id="ARBA00023298"/>
    </source>
</evidence>
<feature type="repeat" description="ANK" evidence="8">
    <location>
        <begin position="410"/>
        <end position="442"/>
    </location>
</feature>
<dbReference type="EMBL" id="DS649308">
    <property type="protein sequence ID" value="EEC02419.1"/>
    <property type="molecule type" value="Genomic_DNA"/>
</dbReference>
<feature type="repeat" description="ANK" evidence="8">
    <location>
        <begin position="659"/>
        <end position="691"/>
    </location>
</feature>
<sequence length="991" mass="105566">LLFRIPARQPHLVQAVFKGDVDEVEELLSNGSPEEVNYQDAERRSVLHAAAFCGFHQVAALLISRGARVNAKDNKWVTPLHRACSVGYEKTVEVLLRHEADVNARDKFWQTPLHVAAANNAVSCAELIIPLQNNNGVSSHRDNALMHFLFCSLVPTALCQMVELLLQNKATCNFFDKRDRRAIHWAAYMGHTEVIALLVSHGAEVNVRDKDLYTPLHAAAANGRLSALRQLLSLGAEVDAPNASGNTPLHVACLNGKEDIADELLVAGAHSSALNCRGQTPLHYAAVSTHGAGCLEVLIRKGAGVNQQSDDGRSPLHMTAIHGRFTRAQTLLEHGARVDATDHAGCTALHVAARHGHDLLVGSLLLVGASCDLHSSSGMTPLHMAALGGFTECCRKLIQSGAKLTSRDNKGRTAVHYAAFGGNPETLELLIDSGADYTSCDSYGRLPLHYSVGGPQQGCLSRLLYLGGAEVDRPDSEGLTALQLAASSQDPEGRSLAALLSQGATPCLRDHRGFGPLHCLAAAGHPMSLGAVMLLTMTVLKCFARRTRWCERGWSGFPALPCQALGGHWSCLEALLSKGCLEVDATEEHGWSPLALSALRGHSQCVRLLLQHGARTLVRNPRTGSTALHVAAALGQKECLEILISSANETSAVDVTDNSSKTPLMLAVLKGHVNCVELLLKSGASVDLADESKRTALFCAAFSGNERCAHLLLKAGADILARDVLGKTPLHIAAAVGNAVVLASLLKQCSDGDGCDALFDAQGFTPLHWACQGGHDSCVNRLLKHSRTNKFYGNSFSPLHCAAFAASLAGWMLLLGQGVLLLLQVLHVPVSALHAAAYDDSVLCLQMLLKEGADANTADYRSQTPLMMASRRGSCKTIEALLEHKVDFLVQDQNGNTALHHACLEAKAAVATILEKADFVKLINMINVHMKTALHVAASNGLIDATQALLLKGADVLALDMNGHTPALSCARSNEVAECLALILAVMPPSS</sequence>
<dbReference type="EnsemblMetazoa" id="ISCW001229-RA">
    <property type="protein sequence ID" value="ISCW001229-PA"/>
    <property type="gene ID" value="ISCW001229"/>
</dbReference>